<feature type="transmembrane region" description="Helical" evidence="1">
    <location>
        <begin position="16"/>
        <end position="39"/>
    </location>
</feature>
<gene>
    <name evidence="2" type="ORF">C2G38_2103494</name>
</gene>
<evidence type="ECO:0000313" key="2">
    <source>
        <dbReference type="EMBL" id="RIB11487.1"/>
    </source>
</evidence>
<dbReference type="EMBL" id="QKWP01001128">
    <property type="protein sequence ID" value="RIB11487.1"/>
    <property type="molecule type" value="Genomic_DNA"/>
</dbReference>
<evidence type="ECO:0000256" key="1">
    <source>
        <dbReference type="SAM" id="Phobius"/>
    </source>
</evidence>
<accession>A0A397UQK0</accession>
<proteinExistence type="predicted"/>
<keyword evidence="1" id="KW-0812">Transmembrane</keyword>
<feature type="transmembrane region" description="Helical" evidence="1">
    <location>
        <begin position="87"/>
        <end position="113"/>
    </location>
</feature>
<organism evidence="2 3">
    <name type="scientific">Gigaspora rosea</name>
    <dbReference type="NCBI Taxonomy" id="44941"/>
    <lineage>
        <taxon>Eukaryota</taxon>
        <taxon>Fungi</taxon>
        <taxon>Fungi incertae sedis</taxon>
        <taxon>Mucoromycota</taxon>
        <taxon>Glomeromycotina</taxon>
        <taxon>Glomeromycetes</taxon>
        <taxon>Diversisporales</taxon>
        <taxon>Gigasporaceae</taxon>
        <taxon>Gigaspora</taxon>
    </lineage>
</organism>
<evidence type="ECO:0000313" key="3">
    <source>
        <dbReference type="Proteomes" id="UP000266673"/>
    </source>
</evidence>
<reference evidence="2 3" key="1">
    <citation type="submission" date="2018-06" db="EMBL/GenBank/DDBJ databases">
        <title>Comparative genomics reveals the genomic features of Rhizophagus irregularis, R. cerebriforme, R. diaphanum and Gigaspora rosea, and their symbiotic lifestyle signature.</title>
        <authorList>
            <person name="Morin E."/>
            <person name="San Clemente H."/>
            <person name="Chen E.C.H."/>
            <person name="De La Providencia I."/>
            <person name="Hainaut M."/>
            <person name="Kuo A."/>
            <person name="Kohler A."/>
            <person name="Murat C."/>
            <person name="Tang N."/>
            <person name="Roy S."/>
            <person name="Loubradou J."/>
            <person name="Henrissat B."/>
            <person name="Grigoriev I.V."/>
            <person name="Corradi N."/>
            <person name="Roux C."/>
            <person name="Martin F.M."/>
        </authorList>
    </citation>
    <scope>NUCLEOTIDE SEQUENCE [LARGE SCALE GENOMIC DNA]</scope>
    <source>
        <strain evidence="2 3">DAOM 194757</strain>
    </source>
</reference>
<keyword evidence="1" id="KW-1133">Transmembrane helix</keyword>
<feature type="transmembrane region" description="Helical" evidence="1">
    <location>
        <begin position="60"/>
        <end position="81"/>
    </location>
</feature>
<keyword evidence="1" id="KW-0472">Membrane</keyword>
<comment type="caution">
    <text evidence="2">The sequence shown here is derived from an EMBL/GenBank/DDBJ whole genome shotgun (WGS) entry which is preliminary data.</text>
</comment>
<dbReference type="AlphaFoldDB" id="A0A397UQK0"/>
<dbReference type="Proteomes" id="UP000266673">
    <property type="component" value="Unassembled WGS sequence"/>
</dbReference>
<sequence length="127" mass="14972">NEFYCFMSFSTIYNRLIILISSIILHSGYIYILVIIASFKSTFMDTCKQNKSQNLDDNMKILSCNLQYFAFLLLNIFNYSFYSFIPFIYVFINAFIDAFEYTFRFIFVIFMAVSKKNKDVQGKKSGS</sequence>
<feature type="non-terminal residue" evidence="2">
    <location>
        <position position="1"/>
    </location>
</feature>
<protein>
    <submittedName>
        <fullName evidence="2">Uncharacterized protein</fullName>
    </submittedName>
</protein>
<name>A0A397UQK0_9GLOM</name>
<keyword evidence="3" id="KW-1185">Reference proteome</keyword>